<feature type="domain" description="Plastid division protein CDP1-like 2nd alpha solenoid" evidence="2">
    <location>
        <begin position="334"/>
        <end position="473"/>
    </location>
</feature>
<name>A0AAV7E0N1_ARIFI</name>
<organism evidence="4 5">
    <name type="scientific">Aristolochia fimbriata</name>
    <name type="common">White veined hardy Dutchman's pipe vine</name>
    <dbReference type="NCBI Taxonomy" id="158543"/>
    <lineage>
        <taxon>Eukaryota</taxon>
        <taxon>Viridiplantae</taxon>
        <taxon>Streptophyta</taxon>
        <taxon>Embryophyta</taxon>
        <taxon>Tracheophyta</taxon>
        <taxon>Spermatophyta</taxon>
        <taxon>Magnoliopsida</taxon>
        <taxon>Magnoliidae</taxon>
        <taxon>Piperales</taxon>
        <taxon>Aristolochiaceae</taxon>
        <taxon>Aristolochia</taxon>
    </lineage>
</organism>
<evidence type="ECO:0008006" key="6">
    <source>
        <dbReference type="Google" id="ProtNLM"/>
    </source>
</evidence>
<dbReference type="Pfam" id="PF25515">
    <property type="entry name" value="Arm_PDR"/>
    <property type="match status" value="1"/>
</dbReference>
<keyword evidence="5" id="KW-1185">Reference proteome</keyword>
<dbReference type="AlphaFoldDB" id="A0AAV7E0N1"/>
<protein>
    <recommendedName>
        <fullName evidence="6">ARC6 IMS domain-containing protein</fullName>
    </recommendedName>
</protein>
<sequence>MALAHSALRFYGVSRVVSVRFGGLKDNASLFWGFAPARLRVGGRWKVAGRGRLDVAGSQSVDQGQLARTGVEIPVTCYQILGVAETAEQDEMVKSMMELKNAEIDEGYTMDVVVARQELLIDVRDKLLFDPEFAGNVREKIPPKSSVRIPWAWLPAALCLLQEVGEEKLVLEIGRAAIQHPDAKPYGHDLLLSMALSECSIAKMGLEKNKVAQGFEALARAQYILKRQPSLQNLPLLSQIETSLEELAPACTLERLSMPHTPENSDRRQGAIAALRELVRQGLEFEASGRVQDWPCFLNQALSMLSATEIVDLLLWDNLAITRKNKKSLESQNQRIVIDFKCFYTAMLAHIAVGFTRRQKDLISRAKNICDCLATSEGIDLKFEETFCSFLLGQAGEAAVAESLQQRAADGTAALRNLELSSSNAKDDNKSLETWLKDEVLLSFPDTRGCSPSLIEFFRGEKRILSVSKLHKGAAQINATINHRISGEPSANVTTKKLGTAVKQLAPANLQNQLTVNKSNGSMPGAPVQLKRNLGSDRLKLWECWWDEGGIARKIALLTAVGCLVYATAKMLKFGRTLNSSNLYPKTSGMTTSSITSAFGDADYNNGPIQTGGKSIRKKLHKLLLMFNDHSGNPRDEGMMQKSRPDDELSSISNAINRKQMLPEEAETLVRQWQEIKADALGPDHQVQGLCEILCESMLTQWQVLAESARSKSCYWKFVLLSLTVVRAEVISDAKSGEMAEIEALVEEAAELVDESRTKNPNYYSTYKTRYLLKKQEDGSWRFCGGGYLSPA</sequence>
<dbReference type="EMBL" id="JAINDJ010000007">
    <property type="protein sequence ID" value="KAG9441951.1"/>
    <property type="molecule type" value="Genomic_DNA"/>
</dbReference>
<evidence type="ECO:0000259" key="1">
    <source>
        <dbReference type="Pfam" id="PF13355"/>
    </source>
</evidence>
<accession>A0AAV7E0N1</accession>
<dbReference type="Pfam" id="PF13355">
    <property type="entry name" value="ARC6-like_IMS"/>
    <property type="match status" value="1"/>
</dbReference>
<dbReference type="InterPro" id="IPR058032">
    <property type="entry name" value="CDP1-like_a_solenoid_1"/>
</dbReference>
<dbReference type="InterPro" id="IPR044685">
    <property type="entry name" value="CPD1-like"/>
</dbReference>
<dbReference type="PANTHER" id="PTHR33925:SF2">
    <property type="entry name" value="PLASTID DIVISION PROTEIN CDP1, CHLOROPLASTIC"/>
    <property type="match status" value="1"/>
</dbReference>
<dbReference type="InterPro" id="IPR025344">
    <property type="entry name" value="CDP1-like_IMS"/>
</dbReference>
<proteinExistence type="predicted"/>
<dbReference type="GO" id="GO:0009706">
    <property type="term" value="C:chloroplast inner membrane"/>
    <property type="evidence" value="ECO:0007669"/>
    <property type="project" value="TreeGrafter"/>
</dbReference>
<dbReference type="PANTHER" id="PTHR33925">
    <property type="entry name" value="PLASTID DIVISION PROTEIN CDP1, CHLOROPLASTIC-RELATED"/>
    <property type="match status" value="1"/>
</dbReference>
<gene>
    <name evidence="4" type="ORF">H6P81_017805</name>
</gene>
<feature type="domain" description="Plastid division protein CDP1-like IMS" evidence="1">
    <location>
        <begin position="666"/>
        <end position="783"/>
    </location>
</feature>
<reference evidence="4 5" key="1">
    <citation type="submission" date="2021-07" db="EMBL/GenBank/DDBJ databases">
        <title>The Aristolochia fimbriata genome: insights into angiosperm evolution, floral development and chemical biosynthesis.</title>
        <authorList>
            <person name="Jiao Y."/>
        </authorList>
    </citation>
    <scope>NUCLEOTIDE SEQUENCE [LARGE SCALE GENOMIC DNA]</scope>
    <source>
        <strain evidence="4">IBCAS-2021</strain>
        <tissue evidence="4">Leaf</tissue>
    </source>
</reference>
<dbReference type="InterPro" id="IPR057137">
    <property type="entry name" value="CDP1-like_a_solenoid_2"/>
</dbReference>
<comment type="caution">
    <text evidence="4">The sequence shown here is derived from an EMBL/GenBank/DDBJ whole genome shotgun (WGS) entry which is preliminary data.</text>
</comment>
<evidence type="ECO:0000259" key="2">
    <source>
        <dbReference type="Pfam" id="PF23468"/>
    </source>
</evidence>
<dbReference type="Proteomes" id="UP000825729">
    <property type="component" value="Unassembled WGS sequence"/>
</dbReference>
<evidence type="ECO:0000259" key="3">
    <source>
        <dbReference type="Pfam" id="PF25515"/>
    </source>
</evidence>
<evidence type="ECO:0000313" key="4">
    <source>
        <dbReference type="EMBL" id="KAG9441951.1"/>
    </source>
</evidence>
<dbReference type="Pfam" id="PF23468">
    <property type="entry name" value="ARC6"/>
    <property type="match status" value="1"/>
</dbReference>
<evidence type="ECO:0000313" key="5">
    <source>
        <dbReference type="Proteomes" id="UP000825729"/>
    </source>
</evidence>
<dbReference type="GO" id="GO:0010020">
    <property type="term" value="P:chloroplast fission"/>
    <property type="evidence" value="ECO:0007669"/>
    <property type="project" value="TreeGrafter"/>
</dbReference>
<feature type="domain" description="Plastid division protein CDP1-like 1st alpha solenoid" evidence="3">
    <location>
        <begin position="148"/>
        <end position="295"/>
    </location>
</feature>